<feature type="region of interest" description="Disordered" evidence="1">
    <location>
        <begin position="51"/>
        <end position="76"/>
    </location>
</feature>
<feature type="signal peptide" evidence="2">
    <location>
        <begin position="1"/>
        <end position="16"/>
    </location>
</feature>
<proteinExistence type="predicted"/>
<organism evidence="3">
    <name type="scientific">Fonticula alba</name>
    <name type="common">Slime mold</name>
    <dbReference type="NCBI Taxonomy" id="691883"/>
    <lineage>
        <taxon>Eukaryota</taxon>
        <taxon>Rotosphaerida</taxon>
        <taxon>Fonticulaceae</taxon>
        <taxon>Fonticula</taxon>
    </lineage>
</organism>
<evidence type="ECO:0000256" key="1">
    <source>
        <dbReference type="SAM" id="MobiDB-lite"/>
    </source>
</evidence>
<dbReference type="RefSeq" id="XP_009496653.1">
    <property type="nucleotide sequence ID" value="XM_009498378.1"/>
</dbReference>
<dbReference type="AlphaFoldDB" id="A0A058Z6D5"/>
<accession>A0A058Z6D5</accession>
<dbReference type="GeneID" id="20529222"/>
<dbReference type="EMBL" id="KB932207">
    <property type="protein sequence ID" value="KCV69082.1"/>
    <property type="molecule type" value="Genomic_DNA"/>
</dbReference>
<feature type="chain" id="PRO_5005156358" evidence="2">
    <location>
        <begin position="17"/>
        <end position="76"/>
    </location>
</feature>
<name>A0A058Z6D5_FONAL</name>
<keyword evidence="4" id="KW-1185">Reference proteome</keyword>
<sequence length="76" mass="7671">MTGARWILVPLPRVGMRVVVVGAGAGAGAGARARAGQAALPMPVALARGSSPVSPADAFGREAPTSTRARRQLVPR</sequence>
<evidence type="ECO:0000313" key="4">
    <source>
        <dbReference type="Proteomes" id="UP000030693"/>
    </source>
</evidence>
<evidence type="ECO:0000313" key="3">
    <source>
        <dbReference type="EMBL" id="KCV69082.1"/>
    </source>
</evidence>
<protein>
    <submittedName>
        <fullName evidence="3">Uncharacterized protein</fullName>
    </submittedName>
</protein>
<reference evidence="3" key="1">
    <citation type="submission" date="2013-04" db="EMBL/GenBank/DDBJ databases">
        <title>The Genome Sequence of Fonticula alba ATCC 38817.</title>
        <authorList>
            <consortium name="The Broad Institute Genomics Platform"/>
            <person name="Russ C."/>
            <person name="Cuomo C."/>
            <person name="Burger G."/>
            <person name="Gray M.W."/>
            <person name="Holland P.W.H."/>
            <person name="King N."/>
            <person name="Lang F.B.F."/>
            <person name="Roger A.J."/>
            <person name="Ruiz-Trillo I."/>
            <person name="Brown M."/>
            <person name="Walker B."/>
            <person name="Young S."/>
            <person name="Zeng Q."/>
            <person name="Gargeya S."/>
            <person name="Fitzgerald M."/>
            <person name="Haas B."/>
            <person name="Abouelleil A."/>
            <person name="Allen A.W."/>
            <person name="Alvarado L."/>
            <person name="Arachchi H.M."/>
            <person name="Berlin A.M."/>
            <person name="Chapman S.B."/>
            <person name="Gainer-Dewar J."/>
            <person name="Goldberg J."/>
            <person name="Griggs A."/>
            <person name="Gujja S."/>
            <person name="Hansen M."/>
            <person name="Howarth C."/>
            <person name="Imamovic A."/>
            <person name="Ireland A."/>
            <person name="Larimer J."/>
            <person name="McCowan C."/>
            <person name="Murphy C."/>
            <person name="Pearson M."/>
            <person name="Poon T.W."/>
            <person name="Priest M."/>
            <person name="Roberts A."/>
            <person name="Saif S."/>
            <person name="Shea T."/>
            <person name="Sisk P."/>
            <person name="Sykes S."/>
            <person name="Wortman J."/>
            <person name="Nusbaum C."/>
            <person name="Birren B."/>
        </authorList>
    </citation>
    <scope>NUCLEOTIDE SEQUENCE [LARGE SCALE GENOMIC DNA]</scope>
    <source>
        <strain evidence="3">ATCC 38817</strain>
    </source>
</reference>
<gene>
    <name evidence="3" type="ORF">H696_04497</name>
</gene>
<dbReference type="Proteomes" id="UP000030693">
    <property type="component" value="Unassembled WGS sequence"/>
</dbReference>
<keyword evidence="2" id="KW-0732">Signal</keyword>
<evidence type="ECO:0000256" key="2">
    <source>
        <dbReference type="SAM" id="SignalP"/>
    </source>
</evidence>